<evidence type="ECO:0000313" key="10">
    <source>
        <dbReference type="EMBL" id="GAJ07424.1"/>
    </source>
</evidence>
<keyword evidence="4" id="KW-0997">Cell inner membrane</keyword>
<feature type="transmembrane region" description="Helical" evidence="8">
    <location>
        <begin position="70"/>
        <end position="90"/>
    </location>
</feature>
<evidence type="ECO:0000259" key="9">
    <source>
        <dbReference type="Pfam" id="PF04290"/>
    </source>
</evidence>
<evidence type="ECO:0000256" key="2">
    <source>
        <dbReference type="ARBA" id="ARBA00022448"/>
    </source>
</evidence>
<evidence type="ECO:0000256" key="7">
    <source>
        <dbReference type="ARBA" id="ARBA00023136"/>
    </source>
</evidence>
<keyword evidence="6 8" id="KW-1133">Transmembrane helix</keyword>
<dbReference type="InterPro" id="IPR055348">
    <property type="entry name" value="DctQ"/>
</dbReference>
<evidence type="ECO:0000256" key="8">
    <source>
        <dbReference type="SAM" id="Phobius"/>
    </source>
</evidence>
<evidence type="ECO:0000256" key="5">
    <source>
        <dbReference type="ARBA" id="ARBA00022692"/>
    </source>
</evidence>
<accession>X1TQ79</accession>
<keyword evidence="7 8" id="KW-0472">Membrane</keyword>
<evidence type="ECO:0000256" key="6">
    <source>
        <dbReference type="ARBA" id="ARBA00022989"/>
    </source>
</evidence>
<comment type="caution">
    <text evidence="10">The sequence shown here is derived from an EMBL/GenBank/DDBJ whole genome shotgun (WGS) entry which is preliminary data.</text>
</comment>
<dbReference type="GO" id="GO:0005886">
    <property type="term" value="C:plasma membrane"/>
    <property type="evidence" value="ECO:0007669"/>
    <property type="project" value="UniProtKB-SubCell"/>
</dbReference>
<evidence type="ECO:0000256" key="3">
    <source>
        <dbReference type="ARBA" id="ARBA00022475"/>
    </source>
</evidence>
<dbReference type="PANTHER" id="PTHR35011:SF4">
    <property type="entry name" value="SLL1102 PROTEIN"/>
    <property type="match status" value="1"/>
</dbReference>
<keyword evidence="5 8" id="KW-0812">Transmembrane</keyword>
<comment type="subcellular location">
    <subcellularLocation>
        <location evidence="1">Cell inner membrane</location>
        <topology evidence="1">Multi-pass membrane protein</topology>
    </subcellularLocation>
</comment>
<reference evidence="10" key="1">
    <citation type="journal article" date="2014" name="Front. Microbiol.">
        <title>High frequency of phylogenetically diverse reductive dehalogenase-homologous genes in deep subseafloor sedimentary metagenomes.</title>
        <authorList>
            <person name="Kawai M."/>
            <person name="Futagami T."/>
            <person name="Toyoda A."/>
            <person name="Takaki Y."/>
            <person name="Nishi S."/>
            <person name="Hori S."/>
            <person name="Arai W."/>
            <person name="Tsubouchi T."/>
            <person name="Morono Y."/>
            <person name="Uchiyama I."/>
            <person name="Ito T."/>
            <person name="Fujiyama A."/>
            <person name="Inagaki F."/>
            <person name="Takami H."/>
        </authorList>
    </citation>
    <scope>NUCLEOTIDE SEQUENCE</scope>
    <source>
        <strain evidence="10">Expedition CK06-06</strain>
    </source>
</reference>
<feature type="transmembrane region" description="Helical" evidence="8">
    <location>
        <begin position="31"/>
        <end position="50"/>
    </location>
</feature>
<protein>
    <recommendedName>
        <fullName evidence="9">Tripartite ATP-independent periplasmic transporters DctQ component domain-containing protein</fullName>
    </recommendedName>
</protein>
<dbReference type="AlphaFoldDB" id="X1TQ79"/>
<evidence type="ECO:0000256" key="4">
    <source>
        <dbReference type="ARBA" id="ARBA00022519"/>
    </source>
</evidence>
<dbReference type="EMBL" id="BARW01025333">
    <property type="protein sequence ID" value="GAJ07424.1"/>
    <property type="molecule type" value="Genomic_DNA"/>
</dbReference>
<keyword evidence="2" id="KW-0813">Transport</keyword>
<sequence length="110" mass="12202">MAFIGGAHTLYIKSHISVDIFYARFPLRTKAALDLFTWLLFYLFIGVLLWNGSMMFGVSLSRLENSNTTWGPPMYPAKFTVALGAFLLLLQGLAKLVRDIVTVATGRGEA</sequence>
<gene>
    <name evidence="10" type="ORF">S12H4_41548</name>
</gene>
<proteinExistence type="predicted"/>
<dbReference type="PANTHER" id="PTHR35011">
    <property type="entry name" value="2,3-DIKETO-L-GULONATE TRAP TRANSPORTER SMALL PERMEASE PROTEIN YIAM"/>
    <property type="match status" value="1"/>
</dbReference>
<evidence type="ECO:0000256" key="1">
    <source>
        <dbReference type="ARBA" id="ARBA00004429"/>
    </source>
</evidence>
<name>X1TQ79_9ZZZZ</name>
<dbReference type="Pfam" id="PF04290">
    <property type="entry name" value="DctQ"/>
    <property type="match status" value="1"/>
</dbReference>
<keyword evidence="3" id="KW-1003">Cell membrane</keyword>
<dbReference type="InterPro" id="IPR007387">
    <property type="entry name" value="TRAP_DctQ"/>
</dbReference>
<feature type="domain" description="Tripartite ATP-independent periplasmic transporters DctQ component" evidence="9">
    <location>
        <begin position="1"/>
        <end position="100"/>
    </location>
</feature>
<organism evidence="10">
    <name type="scientific">marine sediment metagenome</name>
    <dbReference type="NCBI Taxonomy" id="412755"/>
    <lineage>
        <taxon>unclassified sequences</taxon>
        <taxon>metagenomes</taxon>
        <taxon>ecological metagenomes</taxon>
    </lineage>
</organism>